<evidence type="ECO:0000256" key="7">
    <source>
        <dbReference type="ARBA" id="ARBA00022989"/>
    </source>
</evidence>
<dbReference type="GO" id="GO:0022857">
    <property type="term" value="F:transmembrane transporter activity"/>
    <property type="evidence" value="ECO:0007669"/>
    <property type="project" value="InterPro"/>
</dbReference>
<dbReference type="InterPro" id="IPR000515">
    <property type="entry name" value="MetI-like"/>
</dbReference>
<dbReference type="SUPFAM" id="SSF161098">
    <property type="entry name" value="MetI-like"/>
    <property type="match status" value="1"/>
</dbReference>
<proteinExistence type="inferred from homology"/>
<evidence type="ECO:0000256" key="8">
    <source>
        <dbReference type="ARBA" id="ARBA00023136"/>
    </source>
</evidence>
<evidence type="ECO:0000256" key="5">
    <source>
        <dbReference type="ARBA" id="ARBA00022692"/>
    </source>
</evidence>
<keyword evidence="5 9" id="KW-0812">Transmembrane</keyword>
<keyword evidence="4" id="KW-1003">Cell membrane</keyword>
<dbReference type="CDD" id="cd06261">
    <property type="entry name" value="TM_PBP2"/>
    <property type="match status" value="1"/>
</dbReference>
<feature type="transmembrane region" description="Helical" evidence="9">
    <location>
        <begin position="154"/>
        <end position="173"/>
    </location>
</feature>
<name>A0A7C9THX2_9BURK</name>
<feature type="transmembrane region" description="Helical" evidence="9">
    <location>
        <begin position="120"/>
        <end position="142"/>
    </location>
</feature>
<keyword evidence="8 9" id="KW-0472">Membrane</keyword>
<comment type="subcellular location">
    <subcellularLocation>
        <location evidence="1">Cell inner membrane</location>
        <topology evidence="1">Multi-pass membrane protein</topology>
    </subcellularLocation>
    <subcellularLocation>
        <location evidence="9">Cell membrane</location>
        <topology evidence="9">Multi-pass membrane protein</topology>
    </subcellularLocation>
</comment>
<keyword evidence="3 9" id="KW-0813">Transport</keyword>
<evidence type="ECO:0000259" key="10">
    <source>
        <dbReference type="PROSITE" id="PS50928"/>
    </source>
</evidence>
<feature type="domain" description="ABC transmembrane type-1" evidence="10">
    <location>
        <begin position="84"/>
        <end position="315"/>
    </location>
</feature>
<evidence type="ECO:0000256" key="4">
    <source>
        <dbReference type="ARBA" id="ARBA00022475"/>
    </source>
</evidence>
<feature type="transmembrane region" description="Helical" evidence="9">
    <location>
        <begin position="90"/>
        <end position="108"/>
    </location>
</feature>
<keyword evidence="12" id="KW-1185">Reference proteome</keyword>
<dbReference type="Pfam" id="PF00528">
    <property type="entry name" value="BPD_transp_1"/>
    <property type="match status" value="1"/>
</dbReference>
<evidence type="ECO:0000313" key="11">
    <source>
        <dbReference type="EMBL" id="NDY90919.1"/>
    </source>
</evidence>
<evidence type="ECO:0000256" key="1">
    <source>
        <dbReference type="ARBA" id="ARBA00004429"/>
    </source>
</evidence>
<feature type="transmembrane region" description="Helical" evidence="9">
    <location>
        <begin position="16"/>
        <end position="36"/>
    </location>
</feature>
<comment type="caution">
    <text evidence="11">The sequence shown here is derived from an EMBL/GenBank/DDBJ whole genome shotgun (WGS) entry which is preliminary data.</text>
</comment>
<dbReference type="Proteomes" id="UP000484255">
    <property type="component" value="Unassembled WGS sequence"/>
</dbReference>
<dbReference type="Gene3D" id="1.10.3720.10">
    <property type="entry name" value="MetI-like"/>
    <property type="match status" value="1"/>
</dbReference>
<dbReference type="NCBIfam" id="TIGR01726">
    <property type="entry name" value="HEQRo_perm_3TM"/>
    <property type="match status" value="1"/>
</dbReference>
<reference evidence="11 12" key="1">
    <citation type="submission" date="2020-02" db="EMBL/GenBank/DDBJ databases">
        <title>Ideonella bacterium strain TBM-1.</title>
        <authorList>
            <person name="Chen W.-M."/>
        </authorList>
    </citation>
    <scope>NUCLEOTIDE SEQUENCE [LARGE SCALE GENOMIC DNA]</scope>
    <source>
        <strain evidence="11 12">TBM-1</strain>
    </source>
</reference>
<organism evidence="11 12">
    <name type="scientific">Ideonella livida</name>
    <dbReference type="NCBI Taxonomy" id="2707176"/>
    <lineage>
        <taxon>Bacteria</taxon>
        <taxon>Pseudomonadati</taxon>
        <taxon>Pseudomonadota</taxon>
        <taxon>Betaproteobacteria</taxon>
        <taxon>Burkholderiales</taxon>
        <taxon>Sphaerotilaceae</taxon>
        <taxon>Ideonella</taxon>
    </lineage>
</organism>
<accession>A0A7C9THX2</accession>
<feature type="transmembrane region" description="Helical" evidence="9">
    <location>
        <begin position="193"/>
        <end position="216"/>
    </location>
</feature>
<evidence type="ECO:0000313" key="12">
    <source>
        <dbReference type="Proteomes" id="UP000484255"/>
    </source>
</evidence>
<dbReference type="EMBL" id="JAAGOH010000006">
    <property type="protein sequence ID" value="NDY90919.1"/>
    <property type="molecule type" value="Genomic_DNA"/>
</dbReference>
<dbReference type="InterPro" id="IPR043429">
    <property type="entry name" value="ArtM/GltK/GlnP/TcyL/YhdX-like"/>
</dbReference>
<gene>
    <name evidence="11" type="ORF">G3A44_06885</name>
</gene>
<comment type="similarity">
    <text evidence="2">Belongs to the binding-protein-dependent transport system permease family. HisMQ subfamily.</text>
</comment>
<evidence type="ECO:0000256" key="3">
    <source>
        <dbReference type="ARBA" id="ARBA00022448"/>
    </source>
</evidence>
<evidence type="ECO:0000256" key="2">
    <source>
        <dbReference type="ARBA" id="ARBA00010072"/>
    </source>
</evidence>
<evidence type="ECO:0000256" key="6">
    <source>
        <dbReference type="ARBA" id="ARBA00022970"/>
    </source>
</evidence>
<dbReference type="PROSITE" id="PS50928">
    <property type="entry name" value="ABC_TM1"/>
    <property type="match status" value="1"/>
</dbReference>
<dbReference type="AlphaFoldDB" id="A0A7C9THX2"/>
<evidence type="ECO:0000256" key="9">
    <source>
        <dbReference type="RuleBase" id="RU363032"/>
    </source>
</evidence>
<keyword evidence="7 9" id="KW-1133">Transmembrane helix</keyword>
<dbReference type="PANTHER" id="PTHR30614">
    <property type="entry name" value="MEMBRANE COMPONENT OF AMINO ACID ABC TRANSPORTER"/>
    <property type="match status" value="1"/>
</dbReference>
<keyword evidence="6" id="KW-0029">Amino-acid transport</keyword>
<dbReference type="GO" id="GO:0006865">
    <property type="term" value="P:amino acid transport"/>
    <property type="evidence" value="ECO:0007669"/>
    <property type="project" value="UniProtKB-KW"/>
</dbReference>
<dbReference type="InterPro" id="IPR010065">
    <property type="entry name" value="AA_ABC_transptr_permease_3TM"/>
</dbReference>
<protein>
    <submittedName>
        <fullName evidence="11">ABC transporter permease subunit</fullName>
    </submittedName>
</protein>
<dbReference type="InterPro" id="IPR035906">
    <property type="entry name" value="MetI-like_sf"/>
</dbReference>
<dbReference type="GO" id="GO:0043190">
    <property type="term" value="C:ATP-binding cassette (ABC) transporter complex"/>
    <property type="evidence" value="ECO:0007669"/>
    <property type="project" value="InterPro"/>
</dbReference>
<feature type="transmembrane region" description="Helical" evidence="9">
    <location>
        <begin position="300"/>
        <end position="319"/>
    </location>
</feature>
<dbReference type="PANTHER" id="PTHR30614:SF37">
    <property type="entry name" value="AMINO-ACID ABC TRANSPORTER PERMEASE PROTEIN YHDX-RELATED"/>
    <property type="match status" value="1"/>
</dbReference>
<sequence>MAQRGASGPDSGRWPAWVWSLLAAGVVAAVLTLLVLRAQHTLSARGIQAGWQFLLEPAGFDVGEPRDLGVEATGPLWQALAVGLLNTLRAAALALCLALGLGTAVGLARLTPHPLLRALAAAWVGALRNVPLLVQLLLGYLLWVEMLPPMEAPWLGPGGLLLCKAGLALPAWTPTTSGGVSWPVVDGLSVSGGWVLTPEFLTLSLGLGLYTSAFVAEVVRGGLMAVAQAQWQAAQALGMTRWQALRGVIAPQALRVIVPPLTNQVLNLVKNSSLAVAVGYPDLASVTQTTLNQTGRALECMAILMGIYLGLSALVAWLGHALDRRAGVWQAGERA</sequence>